<evidence type="ECO:0000256" key="1">
    <source>
        <dbReference type="ARBA" id="ARBA00001936"/>
    </source>
</evidence>
<dbReference type="InterPro" id="IPR001667">
    <property type="entry name" value="DDH_dom"/>
</dbReference>
<dbReference type="InterPro" id="IPR038222">
    <property type="entry name" value="DHHA2_dom_sf"/>
</dbReference>
<sequence length="458" mass="49300">MSTAQGLKPSALRRLSTFLTQTKPPDPSAPAESSLANFLATAKEKYLSDIRATPSKGSEWTVVMGNEAGDLDSLASSIAYAWVQSEIGKKPSIPLIQIARDDLNLRAENLHALKLAGITNPAKQLLSTTDVLDVKPFPSSTFALVDHNRLGVAFSADNPGAKVVAVIDHHEDENFYADSDPRKVAPAGSCSSHVANLYPKEAGMPKELATLLLSAILVDTGGLREGGKAIQADRDAASYLIPLSTLVDSISSSTISSLSSTTPVVFTNIPEVKRLSDDLDHKKSDVSHLGAWDLLRRDYKEYTYTLNWHPAAPAIKAGLATVPLKLKAWGAGGKLEAEAQRWMEHQGLSVLGVLTSFRDAKKFGANGQGKHRREMAWFVRDATEAQTLQVDDVAARLWKGLEGSDEIRVRAHKKMGLSKSGGGSTPDRGKIYEQGNANATRKATAPLLKNIMESSEPS</sequence>
<dbReference type="SMART" id="SM01131">
    <property type="entry name" value="DHHA2"/>
    <property type="match status" value="1"/>
</dbReference>
<organism evidence="7 8">
    <name type="scientific">Mycena maculata</name>
    <dbReference type="NCBI Taxonomy" id="230809"/>
    <lineage>
        <taxon>Eukaryota</taxon>
        <taxon>Fungi</taxon>
        <taxon>Dikarya</taxon>
        <taxon>Basidiomycota</taxon>
        <taxon>Agaricomycotina</taxon>
        <taxon>Agaricomycetes</taxon>
        <taxon>Agaricomycetidae</taxon>
        <taxon>Agaricales</taxon>
        <taxon>Marasmiineae</taxon>
        <taxon>Mycenaceae</taxon>
        <taxon>Mycena</taxon>
    </lineage>
</organism>
<feature type="region of interest" description="Disordered" evidence="5">
    <location>
        <begin position="415"/>
        <end position="458"/>
    </location>
</feature>
<dbReference type="Gene3D" id="3.90.1640.10">
    <property type="entry name" value="inorganic pyrophosphatase (n-terminal core)"/>
    <property type="match status" value="1"/>
</dbReference>
<dbReference type="GO" id="GO:0005737">
    <property type="term" value="C:cytoplasm"/>
    <property type="evidence" value="ECO:0007669"/>
    <property type="project" value="InterPro"/>
</dbReference>
<keyword evidence="2" id="KW-0479">Metal-binding</keyword>
<dbReference type="Gene3D" id="3.10.310.20">
    <property type="entry name" value="DHHA2 domain"/>
    <property type="match status" value="1"/>
</dbReference>
<feature type="domain" description="DHHA2" evidence="6">
    <location>
        <begin position="276"/>
        <end position="452"/>
    </location>
</feature>
<evidence type="ECO:0000256" key="3">
    <source>
        <dbReference type="ARBA" id="ARBA00022801"/>
    </source>
</evidence>
<evidence type="ECO:0000313" key="7">
    <source>
        <dbReference type="EMBL" id="KAJ7777853.1"/>
    </source>
</evidence>
<dbReference type="Pfam" id="PF01368">
    <property type="entry name" value="DHH"/>
    <property type="match status" value="1"/>
</dbReference>
<dbReference type="EMBL" id="JARJLG010000009">
    <property type="protein sequence ID" value="KAJ7777853.1"/>
    <property type="molecule type" value="Genomic_DNA"/>
</dbReference>
<keyword evidence="3" id="KW-0378">Hydrolase</keyword>
<dbReference type="GO" id="GO:0046872">
    <property type="term" value="F:metal ion binding"/>
    <property type="evidence" value="ECO:0007669"/>
    <property type="project" value="UniProtKB-KW"/>
</dbReference>
<evidence type="ECO:0000259" key="6">
    <source>
        <dbReference type="SMART" id="SM01131"/>
    </source>
</evidence>
<evidence type="ECO:0000256" key="2">
    <source>
        <dbReference type="ARBA" id="ARBA00022723"/>
    </source>
</evidence>
<protein>
    <submittedName>
        <fullName evidence="7">Exopolyphosphatase</fullName>
    </submittedName>
</protein>
<evidence type="ECO:0000256" key="5">
    <source>
        <dbReference type="SAM" id="MobiDB-lite"/>
    </source>
</evidence>
<reference evidence="7" key="1">
    <citation type="submission" date="2023-03" db="EMBL/GenBank/DDBJ databases">
        <title>Massive genome expansion in bonnet fungi (Mycena s.s.) driven by repeated elements and novel gene families across ecological guilds.</title>
        <authorList>
            <consortium name="Lawrence Berkeley National Laboratory"/>
            <person name="Harder C.B."/>
            <person name="Miyauchi S."/>
            <person name="Viragh M."/>
            <person name="Kuo A."/>
            <person name="Thoen E."/>
            <person name="Andreopoulos B."/>
            <person name="Lu D."/>
            <person name="Skrede I."/>
            <person name="Drula E."/>
            <person name="Henrissat B."/>
            <person name="Morin E."/>
            <person name="Kohler A."/>
            <person name="Barry K."/>
            <person name="LaButti K."/>
            <person name="Morin E."/>
            <person name="Salamov A."/>
            <person name="Lipzen A."/>
            <person name="Mereny Z."/>
            <person name="Hegedus B."/>
            <person name="Baldrian P."/>
            <person name="Stursova M."/>
            <person name="Weitz H."/>
            <person name="Taylor A."/>
            <person name="Grigoriev I.V."/>
            <person name="Nagy L.G."/>
            <person name="Martin F."/>
            <person name="Kauserud H."/>
        </authorList>
    </citation>
    <scope>NUCLEOTIDE SEQUENCE</scope>
    <source>
        <strain evidence="7">CBHHK188m</strain>
    </source>
</reference>
<evidence type="ECO:0000256" key="4">
    <source>
        <dbReference type="ARBA" id="ARBA00023211"/>
    </source>
</evidence>
<evidence type="ECO:0000313" key="8">
    <source>
        <dbReference type="Proteomes" id="UP001215280"/>
    </source>
</evidence>
<name>A0AAD7K6I4_9AGAR</name>
<dbReference type="Pfam" id="PF02833">
    <property type="entry name" value="DHHA2"/>
    <property type="match status" value="1"/>
</dbReference>
<dbReference type="Proteomes" id="UP001215280">
    <property type="component" value="Unassembled WGS sequence"/>
</dbReference>
<keyword evidence="8" id="KW-1185">Reference proteome</keyword>
<comment type="caution">
    <text evidence="7">The sequence shown here is derived from an EMBL/GenBank/DDBJ whole genome shotgun (WGS) entry which is preliminary data.</text>
</comment>
<proteinExistence type="predicted"/>
<dbReference type="AlphaFoldDB" id="A0AAD7K6I4"/>
<keyword evidence="4" id="KW-0464">Manganese</keyword>
<gene>
    <name evidence="7" type="ORF">DFH07DRAFT_730823</name>
</gene>
<dbReference type="InterPro" id="IPR004097">
    <property type="entry name" value="DHHA2"/>
</dbReference>
<dbReference type="InterPro" id="IPR038763">
    <property type="entry name" value="DHH_sf"/>
</dbReference>
<dbReference type="SUPFAM" id="SSF64182">
    <property type="entry name" value="DHH phosphoesterases"/>
    <property type="match status" value="1"/>
</dbReference>
<dbReference type="PANTHER" id="PTHR12112:SF39">
    <property type="entry name" value="EG:152A3.5 PROTEIN (FBGN0003116_PN PROTEIN)"/>
    <property type="match status" value="1"/>
</dbReference>
<dbReference type="GO" id="GO:0004309">
    <property type="term" value="F:exopolyphosphatase activity"/>
    <property type="evidence" value="ECO:0007669"/>
    <property type="project" value="TreeGrafter"/>
</dbReference>
<dbReference type="PANTHER" id="PTHR12112">
    <property type="entry name" value="BNIP - RELATED"/>
    <property type="match status" value="1"/>
</dbReference>
<comment type="cofactor">
    <cofactor evidence="1">
        <name>Mn(2+)</name>
        <dbReference type="ChEBI" id="CHEBI:29035"/>
    </cofactor>
</comment>
<accession>A0AAD7K6I4</accession>